<sequence length="114" mass="13296">MSEPQKINRAQISPGYYKNLQQLRNDWETAMREINPDLYLIFRTPDPTLKYQIGEIEFRFAAPLAYMLGFNVEEWLTPEASSSNKPVKSAPHPPDLTDSLYQFYCYSDIVTEQL</sequence>
<accession>A0A1A8MPM2</accession>
<protein>
    <submittedName>
        <fullName evidence="1">HASI</fullName>
    </submittedName>
</protein>
<dbReference type="EMBL" id="HAEF01017629">
    <property type="protein sequence ID" value="SBR58788.1"/>
    <property type="molecule type" value="Transcribed_RNA"/>
</dbReference>
<gene>
    <name evidence="1" type="primary">HASI</name>
</gene>
<feature type="non-terminal residue" evidence="1">
    <location>
        <position position="114"/>
    </location>
</feature>
<organism evidence="1">
    <name type="scientific">Nothobranchius pienaari</name>
    <dbReference type="NCBI Taxonomy" id="704102"/>
    <lineage>
        <taxon>Eukaryota</taxon>
        <taxon>Metazoa</taxon>
        <taxon>Chordata</taxon>
        <taxon>Craniata</taxon>
        <taxon>Vertebrata</taxon>
        <taxon>Euteleostomi</taxon>
        <taxon>Actinopterygii</taxon>
        <taxon>Neopterygii</taxon>
        <taxon>Teleostei</taxon>
        <taxon>Neoteleostei</taxon>
        <taxon>Acanthomorphata</taxon>
        <taxon>Ovalentaria</taxon>
        <taxon>Atherinomorphae</taxon>
        <taxon>Cyprinodontiformes</taxon>
        <taxon>Nothobranchiidae</taxon>
        <taxon>Nothobranchius</taxon>
    </lineage>
</organism>
<proteinExistence type="predicted"/>
<evidence type="ECO:0000313" key="1">
    <source>
        <dbReference type="EMBL" id="SBR58788.1"/>
    </source>
</evidence>
<reference evidence="1" key="2">
    <citation type="submission" date="2016-06" db="EMBL/GenBank/DDBJ databases">
        <title>The genome of a short-lived fish provides insights into sex chromosome evolution and the genetic control of aging.</title>
        <authorList>
            <person name="Reichwald K."/>
            <person name="Felder M."/>
            <person name="Petzold A."/>
            <person name="Koch P."/>
            <person name="Groth M."/>
            <person name="Platzer M."/>
        </authorList>
    </citation>
    <scope>NUCLEOTIDE SEQUENCE</scope>
    <source>
        <tissue evidence="1">Brain</tissue>
    </source>
</reference>
<dbReference type="AlphaFoldDB" id="A0A1A8MPM2"/>
<name>A0A1A8MPM2_9TELE</name>
<reference evidence="1" key="1">
    <citation type="submission" date="2016-05" db="EMBL/GenBank/DDBJ databases">
        <authorList>
            <person name="Lavstsen T."/>
            <person name="Jespersen J.S."/>
        </authorList>
    </citation>
    <scope>NUCLEOTIDE SEQUENCE</scope>
    <source>
        <tissue evidence="1">Brain</tissue>
    </source>
</reference>